<evidence type="ECO:0000259" key="9">
    <source>
        <dbReference type="Pfam" id="PF15706"/>
    </source>
</evidence>
<feature type="region of interest" description="Disordered" evidence="6">
    <location>
        <begin position="765"/>
        <end position="825"/>
    </location>
</feature>
<evidence type="ECO:0000259" key="11">
    <source>
        <dbReference type="Pfam" id="PF23039"/>
    </source>
</evidence>
<keyword evidence="5 7" id="KW-0472">Membrane</keyword>
<dbReference type="Pfam" id="PF23039">
    <property type="entry name" value="TMEM132_3rd"/>
    <property type="match status" value="1"/>
</dbReference>
<dbReference type="Pfam" id="PF23487">
    <property type="entry name" value="Ig_TMEM132_6th"/>
    <property type="match status" value="1"/>
</dbReference>
<evidence type="ECO:0000313" key="16">
    <source>
        <dbReference type="Proteomes" id="UP000694404"/>
    </source>
</evidence>
<feature type="transmembrane region" description="Helical" evidence="7">
    <location>
        <begin position="834"/>
        <end position="859"/>
    </location>
</feature>
<dbReference type="InterPro" id="IPR055423">
    <property type="entry name" value="Ig_TMEM132_5th"/>
</dbReference>
<dbReference type="Pfam" id="PF23486">
    <property type="entry name" value="Ig_TMEM132_5th"/>
    <property type="match status" value="1"/>
</dbReference>
<dbReference type="InterPro" id="IPR055422">
    <property type="entry name" value="Ig_TMEM132_2nd"/>
</dbReference>
<feature type="domain" description="Transmembrane protein TMEM132 N-terminal" evidence="8">
    <location>
        <begin position="40"/>
        <end position="98"/>
    </location>
</feature>
<keyword evidence="16" id="KW-1185">Reference proteome</keyword>
<dbReference type="InterPro" id="IPR055424">
    <property type="entry name" value="Ig_TMEM132_6th"/>
</dbReference>
<dbReference type="InterPro" id="IPR055421">
    <property type="entry name" value="TMEM132_3rd"/>
</dbReference>
<feature type="domain" description="Transmembrane protein TMEM132 cohesin-like" evidence="11">
    <location>
        <begin position="246"/>
        <end position="390"/>
    </location>
</feature>
<evidence type="ECO:0000256" key="1">
    <source>
        <dbReference type="ARBA" id="ARBA00004479"/>
    </source>
</evidence>
<dbReference type="InterPro" id="IPR031437">
    <property type="entry name" value="Ig_TMEM132_4th"/>
</dbReference>
<dbReference type="InterPro" id="IPR031436">
    <property type="entry name" value="TMEM132_C"/>
</dbReference>
<feature type="domain" description="Transmembrane protein TMEM132 C-terminal" evidence="9">
    <location>
        <begin position="814"/>
        <end position="891"/>
    </location>
</feature>
<feature type="region of interest" description="Disordered" evidence="6">
    <location>
        <begin position="894"/>
        <end position="922"/>
    </location>
</feature>
<evidence type="ECO:0000256" key="6">
    <source>
        <dbReference type="SAM" id="MobiDB-lite"/>
    </source>
</evidence>
<evidence type="ECO:0000256" key="2">
    <source>
        <dbReference type="ARBA" id="ARBA00006166"/>
    </source>
</evidence>
<dbReference type="AlphaFoldDB" id="A0A8C0IU97"/>
<evidence type="ECO:0000259" key="10">
    <source>
        <dbReference type="Pfam" id="PF16070"/>
    </source>
</evidence>
<dbReference type="PANTHER" id="PTHR13388:SF9">
    <property type="entry name" value="TRANSMEMBRANE PROTEIN 132A"/>
    <property type="match status" value="1"/>
</dbReference>
<organism evidence="15 16">
    <name type="scientific">Chelonoidis abingdonii</name>
    <name type="common">Abingdon island giant tortoise</name>
    <name type="synonym">Testudo abingdonii</name>
    <dbReference type="NCBI Taxonomy" id="106734"/>
    <lineage>
        <taxon>Eukaryota</taxon>
        <taxon>Metazoa</taxon>
        <taxon>Chordata</taxon>
        <taxon>Craniata</taxon>
        <taxon>Vertebrata</taxon>
        <taxon>Euteleostomi</taxon>
        <taxon>Archelosauria</taxon>
        <taxon>Testudinata</taxon>
        <taxon>Testudines</taxon>
        <taxon>Cryptodira</taxon>
        <taxon>Durocryptodira</taxon>
        <taxon>Testudinoidea</taxon>
        <taxon>Testudinidae</taxon>
        <taxon>Chelonoidis</taxon>
    </lineage>
</organism>
<reference evidence="15" key="2">
    <citation type="submission" date="2025-09" db="UniProtKB">
        <authorList>
            <consortium name="Ensembl"/>
        </authorList>
    </citation>
    <scope>IDENTIFICATION</scope>
</reference>
<name>A0A8C0IU97_CHEAB</name>
<feature type="domain" description="Transmembrane protein family 132 fourth" evidence="10">
    <location>
        <begin position="392"/>
        <end position="489"/>
    </location>
</feature>
<comment type="similarity">
    <text evidence="2">Belongs to the TMEM132 family.</text>
</comment>
<dbReference type="Proteomes" id="UP000694404">
    <property type="component" value="Unplaced"/>
</dbReference>
<dbReference type="GO" id="GO:0016020">
    <property type="term" value="C:membrane"/>
    <property type="evidence" value="ECO:0007669"/>
    <property type="project" value="UniProtKB-SubCell"/>
</dbReference>
<evidence type="ECO:0000259" key="8">
    <source>
        <dbReference type="Pfam" id="PF15705"/>
    </source>
</evidence>
<dbReference type="Ensembl" id="ENSCABT00000021700.1">
    <property type="protein sequence ID" value="ENSCABP00000019806.1"/>
    <property type="gene ID" value="ENSCABG00000014373.1"/>
</dbReference>
<dbReference type="InterPro" id="IPR026307">
    <property type="entry name" value="TMEM132"/>
</dbReference>
<dbReference type="GO" id="GO:0005783">
    <property type="term" value="C:endoplasmic reticulum"/>
    <property type="evidence" value="ECO:0007669"/>
    <property type="project" value="TreeGrafter"/>
</dbReference>
<dbReference type="Pfam" id="PF23481">
    <property type="entry name" value="Ig_TMEM132_2nd"/>
    <property type="match status" value="1"/>
</dbReference>
<reference evidence="15" key="1">
    <citation type="submission" date="2025-08" db="UniProtKB">
        <authorList>
            <consortium name="Ensembl"/>
        </authorList>
    </citation>
    <scope>IDENTIFICATION</scope>
</reference>
<protein>
    <submittedName>
        <fullName evidence="15">Transmembrane protein 132A</fullName>
    </submittedName>
</protein>
<keyword evidence="4 7" id="KW-1133">Transmembrane helix</keyword>
<dbReference type="PANTHER" id="PTHR13388">
    <property type="entry name" value="DETONATOR, ISOFORM E"/>
    <property type="match status" value="1"/>
</dbReference>
<comment type="subcellular location">
    <subcellularLocation>
        <location evidence="1">Membrane</location>
        <topology evidence="1">Single-pass type I membrane protein</topology>
    </subcellularLocation>
</comment>
<feature type="compositionally biased region" description="Acidic residues" evidence="6">
    <location>
        <begin position="808"/>
        <end position="820"/>
    </location>
</feature>
<evidence type="ECO:0000256" key="7">
    <source>
        <dbReference type="SAM" id="Phobius"/>
    </source>
</evidence>
<feature type="domain" description="Transmembrane protein TMEM132 sixth" evidence="14">
    <location>
        <begin position="631"/>
        <end position="745"/>
    </location>
</feature>
<evidence type="ECO:0000313" key="15">
    <source>
        <dbReference type="Ensembl" id="ENSCABP00000019806.1"/>
    </source>
</evidence>
<evidence type="ECO:0000259" key="14">
    <source>
        <dbReference type="Pfam" id="PF23487"/>
    </source>
</evidence>
<proteinExistence type="inferred from homology"/>
<sequence>CVSVQHLAQRGPDLSWDLFFLLPAVSGESDPPDLVYLPAELKVLDIPDHFRLQRVDRYLPGNASLGSRSETYLLLHRQPMAKPLVQATYLPFTAQQVVLAADPHHRYGSVAWDVRAVSIEGTVSPAEPYARVLFHLKGQDWLLGRHDLPCVSLHAFHQMRAAHGACHLQAPLGVCVVELEFPPRWFSTTHPSSHTELYYSLGTGEMSAECSHAGPRERPRLGTEGTKERLHYVGAVELRATDPPRRQEVRLDDNVLIRVPDMALRPGQLFTATLILQQNFTADLLTLRIKVKKGLQVLAARPAVPEAWTAKLDKFKGSKHHTALVTCRRQDAGQAADFPEFLYLDLAVENGTRGLASTRPVTWQVEYPGQDPEAEKDKMVWEIQVSERDIRALVPLVKEQEIVNTAPLTGIPQAVPVKLVAVEMGGAVFEVTEQMGCESANKQVLKVTDACDSVYVGGKESRGARGARVDFWFRRLHASLLFTVWVPLLPLRVELTDTTLEQVRGWRVPGSWGDAGLAEPEEAGEEAERQARGCRLQYQRAGVRFLAHFVAHPLDGGRHLTYMPSPDWLLDVSHLVGGQAKVQDPRVATLEGGSVVIGHEPGVTSVEVRSPVSDSILGEQTLVVSDEKVAVLELQAQLVSGLSLALSTEPGHPDVFTATCQALSALHSPKQEAVLSVWLAFTDHTLAPVELYGWRDVALSISSLDPGVAWVRPDEELARPLIVAEGPGRGPLLQLGLHTADFCRKGKHRAPLAVGTAWLEVGISRQLPTPGGPQPRDPRPESPFQRAEGAMVGPDLTKFEGPQGGTSSEDEGPGEEEKEEEMVKAPEQVTDLEIGMYVLLGVFCLAIFIFLVNCIVFVLRYQRKEPPDAGLGPAPSTQQPHNWVWLGTDQEELSRQLDRCSQHQELSPNPTPDPSPDWGVSTSTFLPAVLGSPALPSTLSQKEVAAPGGRRKRVEFVTFASPRAPEGAASPPPSSAPTVQSILVASEDDIRWVCEDMGLRDPDELRSYMERIRGSS</sequence>
<feature type="domain" description="Transmembrane protein TMEM132 second Ig-like" evidence="12">
    <location>
        <begin position="115"/>
        <end position="221"/>
    </location>
</feature>
<gene>
    <name evidence="15" type="primary">TMEM132A</name>
</gene>
<evidence type="ECO:0000256" key="5">
    <source>
        <dbReference type="ARBA" id="ARBA00023136"/>
    </source>
</evidence>
<dbReference type="Pfam" id="PF15705">
    <property type="entry name" value="TMEM132_N"/>
    <property type="match status" value="1"/>
</dbReference>
<evidence type="ECO:0000256" key="4">
    <source>
        <dbReference type="ARBA" id="ARBA00022989"/>
    </source>
</evidence>
<dbReference type="GeneTree" id="ENSGT00940000161414"/>
<dbReference type="InterPro" id="IPR031435">
    <property type="entry name" value="TMEM132_N"/>
</dbReference>
<evidence type="ECO:0000256" key="3">
    <source>
        <dbReference type="ARBA" id="ARBA00022692"/>
    </source>
</evidence>
<evidence type="ECO:0000259" key="12">
    <source>
        <dbReference type="Pfam" id="PF23481"/>
    </source>
</evidence>
<accession>A0A8C0IU97</accession>
<dbReference type="Pfam" id="PF15706">
    <property type="entry name" value="TMEM132_C"/>
    <property type="match status" value="1"/>
</dbReference>
<dbReference type="Pfam" id="PF16070">
    <property type="entry name" value="Ig_TMEM132_4th"/>
    <property type="match status" value="1"/>
</dbReference>
<evidence type="ECO:0000259" key="13">
    <source>
        <dbReference type="Pfam" id="PF23486"/>
    </source>
</evidence>
<feature type="domain" description="Transmembrane protein TMEM132 fifth" evidence="13">
    <location>
        <begin position="492"/>
        <end position="629"/>
    </location>
</feature>
<keyword evidence="3 7" id="KW-0812">Transmembrane</keyword>